<keyword evidence="2" id="KW-1185">Reference proteome</keyword>
<proteinExistence type="predicted"/>
<comment type="caution">
    <text evidence="1">The sequence shown here is derived from an EMBL/GenBank/DDBJ whole genome shotgun (WGS) entry which is preliminary data.</text>
</comment>
<dbReference type="RefSeq" id="WP_377801253.1">
    <property type="nucleotide sequence ID" value="NZ_JBHSLW010000056.1"/>
</dbReference>
<dbReference type="Pfam" id="PF23987">
    <property type="entry name" value="Phage_holin_10"/>
    <property type="match status" value="1"/>
</dbReference>
<evidence type="ECO:0000313" key="2">
    <source>
        <dbReference type="Proteomes" id="UP001596053"/>
    </source>
</evidence>
<dbReference type="EMBL" id="JBHSLW010000056">
    <property type="protein sequence ID" value="MFC5423059.1"/>
    <property type="molecule type" value="Genomic_DNA"/>
</dbReference>
<name>A0ABW0IYI9_9HYPH</name>
<dbReference type="Proteomes" id="UP001596053">
    <property type="component" value="Unassembled WGS sequence"/>
</dbReference>
<organism evidence="1 2">
    <name type="scientific">Bosea eneae</name>
    <dbReference type="NCBI Taxonomy" id="151454"/>
    <lineage>
        <taxon>Bacteria</taxon>
        <taxon>Pseudomonadati</taxon>
        <taxon>Pseudomonadota</taxon>
        <taxon>Alphaproteobacteria</taxon>
        <taxon>Hyphomicrobiales</taxon>
        <taxon>Boseaceae</taxon>
        <taxon>Bosea</taxon>
    </lineage>
</organism>
<evidence type="ECO:0000313" key="1">
    <source>
        <dbReference type="EMBL" id="MFC5423059.1"/>
    </source>
</evidence>
<evidence type="ECO:0008006" key="3">
    <source>
        <dbReference type="Google" id="ProtNLM"/>
    </source>
</evidence>
<reference evidence="2" key="1">
    <citation type="journal article" date="2019" name="Int. J. Syst. Evol. Microbiol.">
        <title>The Global Catalogue of Microorganisms (GCM) 10K type strain sequencing project: providing services to taxonomists for standard genome sequencing and annotation.</title>
        <authorList>
            <consortium name="The Broad Institute Genomics Platform"/>
            <consortium name="The Broad Institute Genome Sequencing Center for Infectious Disease"/>
            <person name="Wu L."/>
            <person name="Ma J."/>
        </authorList>
    </citation>
    <scope>NUCLEOTIDE SEQUENCE [LARGE SCALE GENOMIC DNA]</scope>
    <source>
        <strain evidence="2">NCAIM B.01391</strain>
    </source>
</reference>
<sequence>MFTIEQVWSLVRTLLQSAGAAMVARGWIDGGSAEIVVGLAMNILTTAYSLWLRRKAGLVATAAALPEVAKIVTTPEIAAKVDDPATVVTRG</sequence>
<accession>A0ABW0IYI9</accession>
<protein>
    <recommendedName>
        <fullName evidence="3">Holin</fullName>
    </recommendedName>
</protein>
<gene>
    <name evidence="1" type="ORF">ACFPOB_26265</name>
</gene>
<dbReference type="InterPro" id="IPR058159">
    <property type="entry name" value="Phage_holin_10"/>
</dbReference>